<gene>
    <name evidence="1" type="ORF">Tci_182705</name>
</gene>
<sequence>MFDETLATDNAKWESFSNQVKAQFSDNEGALAPEGIDLKKLFLRHLKLYDHNRHAKVAKLIPKVPKMKWRIEGNFQDCGIFTMLYMDSFKGGAVANWVCRLVGKSRL</sequence>
<proteinExistence type="predicted"/>
<evidence type="ECO:0008006" key="2">
    <source>
        <dbReference type="Google" id="ProtNLM"/>
    </source>
</evidence>
<reference evidence="1" key="1">
    <citation type="journal article" date="2019" name="Sci. Rep.">
        <title>Draft genome of Tanacetum cinerariifolium, the natural source of mosquito coil.</title>
        <authorList>
            <person name="Yamashiro T."/>
            <person name="Shiraishi A."/>
            <person name="Satake H."/>
            <person name="Nakayama K."/>
        </authorList>
    </citation>
    <scope>NUCLEOTIDE SEQUENCE</scope>
</reference>
<accession>A0A699GWE6</accession>
<comment type="caution">
    <text evidence="1">The sequence shown here is derived from an EMBL/GenBank/DDBJ whole genome shotgun (WGS) entry which is preliminary data.</text>
</comment>
<evidence type="ECO:0000313" key="1">
    <source>
        <dbReference type="EMBL" id="GEW10729.1"/>
    </source>
</evidence>
<dbReference type="EMBL" id="BKCJ010045395">
    <property type="protein sequence ID" value="GEW10729.1"/>
    <property type="molecule type" value="Genomic_DNA"/>
</dbReference>
<dbReference type="AlphaFoldDB" id="A0A699GWE6"/>
<protein>
    <recommendedName>
        <fullName evidence="2">Ulp1 protease family, C-terminal catalytic domain-containing protein</fullName>
    </recommendedName>
</protein>
<name>A0A699GWE6_TANCI</name>
<organism evidence="1">
    <name type="scientific">Tanacetum cinerariifolium</name>
    <name type="common">Dalmatian daisy</name>
    <name type="synonym">Chrysanthemum cinerariifolium</name>
    <dbReference type="NCBI Taxonomy" id="118510"/>
    <lineage>
        <taxon>Eukaryota</taxon>
        <taxon>Viridiplantae</taxon>
        <taxon>Streptophyta</taxon>
        <taxon>Embryophyta</taxon>
        <taxon>Tracheophyta</taxon>
        <taxon>Spermatophyta</taxon>
        <taxon>Magnoliopsida</taxon>
        <taxon>eudicotyledons</taxon>
        <taxon>Gunneridae</taxon>
        <taxon>Pentapetalae</taxon>
        <taxon>asterids</taxon>
        <taxon>campanulids</taxon>
        <taxon>Asterales</taxon>
        <taxon>Asteraceae</taxon>
        <taxon>Asteroideae</taxon>
        <taxon>Anthemideae</taxon>
        <taxon>Anthemidinae</taxon>
        <taxon>Tanacetum</taxon>
    </lineage>
</organism>